<comment type="caution">
    <text evidence="1">The sequence shown here is derived from an EMBL/GenBank/DDBJ whole genome shotgun (WGS) entry which is preliminary data.</text>
</comment>
<evidence type="ECO:0000313" key="2">
    <source>
        <dbReference type="Proteomes" id="UP000192441"/>
    </source>
</evidence>
<protein>
    <submittedName>
        <fullName evidence="1">Uncharacterized protein</fullName>
    </submittedName>
</protein>
<gene>
    <name evidence="1" type="ORF">BST20_02505</name>
</gene>
<accession>A0AA91M0L2</accession>
<dbReference type="AlphaFoldDB" id="A0AA91M0L2"/>
<dbReference type="Proteomes" id="UP000192441">
    <property type="component" value="Unassembled WGS sequence"/>
</dbReference>
<dbReference type="EMBL" id="MVHM01000001">
    <property type="protein sequence ID" value="ORA41034.1"/>
    <property type="molecule type" value="Genomic_DNA"/>
</dbReference>
<reference evidence="1 2" key="1">
    <citation type="submission" date="2016-12" db="EMBL/GenBank/DDBJ databases">
        <title>The new phylogeny of genus Mycobacterium.</title>
        <authorList>
            <person name="Tortoli E."/>
            <person name="Trovato A."/>
            <person name="Cirillo D.M."/>
        </authorList>
    </citation>
    <scope>NUCLEOTIDE SEQUENCE [LARGE SCALE GENOMIC DNA]</scope>
    <source>
        <strain evidence="1 2">DSM 44624</strain>
    </source>
</reference>
<sequence length="65" mass="7074">MEGSPMRFCIGDKVRDGLHVGTVTDVGTMLIQVRTTAGTARMVCPWELVRLRGPYEGLGSDLPPE</sequence>
<evidence type="ECO:0000313" key="1">
    <source>
        <dbReference type="EMBL" id="ORA41034.1"/>
    </source>
</evidence>
<proteinExistence type="predicted"/>
<name>A0AA91M0L2_9MYCO</name>
<organism evidence="1 2">
    <name type="scientific">Mycobacterium branderi</name>
    <dbReference type="NCBI Taxonomy" id="43348"/>
    <lineage>
        <taxon>Bacteria</taxon>
        <taxon>Bacillati</taxon>
        <taxon>Actinomycetota</taxon>
        <taxon>Actinomycetes</taxon>
        <taxon>Mycobacteriales</taxon>
        <taxon>Mycobacteriaceae</taxon>
        <taxon>Mycobacterium</taxon>
    </lineage>
</organism>